<evidence type="ECO:0000259" key="6">
    <source>
        <dbReference type="PROSITE" id="PS50893"/>
    </source>
</evidence>
<protein>
    <submittedName>
        <fullName evidence="7">ABC transporter ATP-binding protein</fullName>
    </submittedName>
</protein>
<dbReference type="Gene3D" id="3.40.50.300">
    <property type="entry name" value="P-loop containing nucleotide triphosphate hydrolases"/>
    <property type="match status" value="1"/>
</dbReference>
<dbReference type="CDD" id="cd03224">
    <property type="entry name" value="ABC_TM1139_LivF_branched"/>
    <property type="match status" value="1"/>
</dbReference>
<dbReference type="GO" id="GO:0015658">
    <property type="term" value="F:branched-chain amino acid transmembrane transporter activity"/>
    <property type="evidence" value="ECO:0007669"/>
    <property type="project" value="TreeGrafter"/>
</dbReference>
<evidence type="ECO:0000256" key="2">
    <source>
        <dbReference type="ARBA" id="ARBA00022448"/>
    </source>
</evidence>
<dbReference type="PROSITE" id="PS00211">
    <property type="entry name" value="ABC_TRANSPORTER_1"/>
    <property type="match status" value="1"/>
</dbReference>
<dbReference type="InterPro" id="IPR027417">
    <property type="entry name" value="P-loop_NTPase"/>
</dbReference>
<dbReference type="Proteomes" id="UP000481252">
    <property type="component" value="Unassembled WGS sequence"/>
</dbReference>
<evidence type="ECO:0000256" key="1">
    <source>
        <dbReference type="ARBA" id="ARBA00005417"/>
    </source>
</evidence>
<dbReference type="RefSeq" id="WP_165119127.1">
    <property type="nucleotide sequence ID" value="NZ_JAAKZG010000006.1"/>
</dbReference>
<keyword evidence="8" id="KW-1185">Reference proteome</keyword>
<evidence type="ECO:0000313" key="8">
    <source>
        <dbReference type="Proteomes" id="UP000481252"/>
    </source>
</evidence>
<comment type="caution">
    <text evidence="7">The sequence shown here is derived from an EMBL/GenBank/DDBJ whole genome shotgun (WGS) entry which is preliminary data.</text>
</comment>
<dbReference type="PROSITE" id="PS50893">
    <property type="entry name" value="ABC_TRANSPORTER_2"/>
    <property type="match status" value="1"/>
</dbReference>
<dbReference type="GO" id="GO:0016887">
    <property type="term" value="F:ATP hydrolysis activity"/>
    <property type="evidence" value="ECO:0007669"/>
    <property type="project" value="InterPro"/>
</dbReference>
<dbReference type="GO" id="GO:0005524">
    <property type="term" value="F:ATP binding"/>
    <property type="evidence" value="ECO:0007669"/>
    <property type="project" value="UniProtKB-KW"/>
</dbReference>
<dbReference type="AlphaFoldDB" id="A0A7C9R8N5"/>
<dbReference type="EMBL" id="JAAKZG010000006">
    <property type="protein sequence ID" value="NGN42775.1"/>
    <property type="molecule type" value="Genomic_DNA"/>
</dbReference>
<dbReference type="GO" id="GO:0015807">
    <property type="term" value="P:L-amino acid transport"/>
    <property type="evidence" value="ECO:0007669"/>
    <property type="project" value="TreeGrafter"/>
</dbReference>
<dbReference type="PANTHER" id="PTHR43820:SF4">
    <property type="entry name" value="HIGH-AFFINITY BRANCHED-CHAIN AMINO ACID TRANSPORT ATP-BINDING PROTEIN LIVF"/>
    <property type="match status" value="1"/>
</dbReference>
<gene>
    <name evidence="7" type="ORF">G6N74_17030</name>
</gene>
<sequence length="235" mass="25283">MSDALTISGLNCFYGEVQVLHGLSLTLKKGEVLCLLGRNGAGKTTTLKAIMGLVPARAGSIKLGERQLTTLAAHDVPKAGVAYVPQGRRLFAEMTVAENIEIGLMTRAKGKATRDAVLDLFPLLRDRLGQRSGTLSGGEQQMLAMARALCLEPEVLLLDEPTEGLMPSMIAKIRETVAKLRERGVSTILVEQRVDAVLSVADRVTFIENGRARETVSVEALRADPAFVQRYVGVG</sequence>
<evidence type="ECO:0000256" key="5">
    <source>
        <dbReference type="ARBA" id="ARBA00022970"/>
    </source>
</evidence>
<evidence type="ECO:0000313" key="7">
    <source>
        <dbReference type="EMBL" id="NGN42775.1"/>
    </source>
</evidence>
<keyword evidence="4 7" id="KW-0067">ATP-binding</keyword>
<dbReference type="SMART" id="SM00382">
    <property type="entry name" value="AAA"/>
    <property type="match status" value="1"/>
</dbReference>
<keyword evidence="5" id="KW-0029">Amino-acid transport</keyword>
<keyword evidence="2" id="KW-0813">Transport</keyword>
<reference evidence="7 8" key="1">
    <citation type="submission" date="2020-02" db="EMBL/GenBank/DDBJ databases">
        <title>Genome sequence of the type strain CGMCC 1.15528 of Mesorhizobium zhangyense.</title>
        <authorList>
            <person name="Gao J."/>
            <person name="Sun J."/>
        </authorList>
    </citation>
    <scope>NUCLEOTIDE SEQUENCE [LARGE SCALE GENOMIC DNA]</scope>
    <source>
        <strain evidence="7 8">CGMCC 1.15528</strain>
    </source>
</reference>
<accession>A0A7C9R8N5</accession>
<evidence type="ECO:0000256" key="4">
    <source>
        <dbReference type="ARBA" id="ARBA00022840"/>
    </source>
</evidence>
<dbReference type="InterPro" id="IPR017871">
    <property type="entry name" value="ABC_transporter-like_CS"/>
</dbReference>
<dbReference type="Pfam" id="PF00005">
    <property type="entry name" value="ABC_tran"/>
    <property type="match status" value="1"/>
</dbReference>
<proteinExistence type="inferred from homology"/>
<dbReference type="InterPro" id="IPR003439">
    <property type="entry name" value="ABC_transporter-like_ATP-bd"/>
</dbReference>
<dbReference type="SUPFAM" id="SSF52540">
    <property type="entry name" value="P-loop containing nucleoside triphosphate hydrolases"/>
    <property type="match status" value="1"/>
</dbReference>
<organism evidence="7 8">
    <name type="scientific">Mesorhizobium zhangyense</name>
    <dbReference type="NCBI Taxonomy" id="1776730"/>
    <lineage>
        <taxon>Bacteria</taxon>
        <taxon>Pseudomonadati</taxon>
        <taxon>Pseudomonadota</taxon>
        <taxon>Alphaproteobacteria</taxon>
        <taxon>Hyphomicrobiales</taxon>
        <taxon>Phyllobacteriaceae</taxon>
        <taxon>Mesorhizobium</taxon>
    </lineage>
</organism>
<dbReference type="InterPro" id="IPR052156">
    <property type="entry name" value="BCAA_Transport_ATP-bd_LivF"/>
</dbReference>
<feature type="domain" description="ABC transporter" evidence="6">
    <location>
        <begin position="5"/>
        <end position="234"/>
    </location>
</feature>
<evidence type="ECO:0000256" key="3">
    <source>
        <dbReference type="ARBA" id="ARBA00022741"/>
    </source>
</evidence>
<dbReference type="PANTHER" id="PTHR43820">
    <property type="entry name" value="HIGH-AFFINITY BRANCHED-CHAIN AMINO ACID TRANSPORT ATP-BINDING PROTEIN LIVF"/>
    <property type="match status" value="1"/>
</dbReference>
<dbReference type="InterPro" id="IPR003593">
    <property type="entry name" value="AAA+_ATPase"/>
</dbReference>
<keyword evidence="3" id="KW-0547">Nucleotide-binding</keyword>
<comment type="similarity">
    <text evidence="1">Belongs to the ABC transporter superfamily.</text>
</comment>
<name>A0A7C9R8N5_9HYPH</name>